<gene>
    <name evidence="1" type="ORF">PQG83_20625</name>
</gene>
<proteinExistence type="predicted"/>
<evidence type="ECO:0000313" key="2">
    <source>
        <dbReference type="Proteomes" id="UP001302494"/>
    </source>
</evidence>
<dbReference type="RefSeq" id="WP_312745149.1">
    <property type="nucleotide sequence ID" value="NZ_CP116968.1"/>
</dbReference>
<keyword evidence="2" id="KW-1185">Reference proteome</keyword>
<organism evidence="1 2">
    <name type="scientific">Candidatus Nitrospira neomarina</name>
    <dbReference type="NCBI Taxonomy" id="3020899"/>
    <lineage>
        <taxon>Bacteria</taxon>
        <taxon>Pseudomonadati</taxon>
        <taxon>Nitrospirota</taxon>
        <taxon>Nitrospiria</taxon>
        <taxon>Nitrospirales</taxon>
        <taxon>Nitrospiraceae</taxon>
        <taxon>Nitrospira</taxon>
    </lineage>
</organism>
<dbReference type="EMBL" id="CP116968">
    <property type="protein sequence ID" value="WNM62119.1"/>
    <property type="molecule type" value="Genomic_DNA"/>
</dbReference>
<dbReference type="Gene3D" id="1.10.10.10">
    <property type="entry name" value="Winged helix-like DNA-binding domain superfamily/Winged helix DNA-binding domain"/>
    <property type="match status" value="1"/>
</dbReference>
<evidence type="ECO:0000313" key="1">
    <source>
        <dbReference type="EMBL" id="WNM62119.1"/>
    </source>
</evidence>
<protein>
    <submittedName>
        <fullName evidence="1">Uncharacterized protein</fullName>
    </submittedName>
</protein>
<accession>A0AA96GQ06</accession>
<reference evidence="1 2" key="1">
    <citation type="submission" date="2023-01" db="EMBL/GenBank/DDBJ databases">
        <title>Cultivation and genomic characterization of new, ubiquitous marine nitrite-oxidizing bacteria from the Nitrospirales.</title>
        <authorList>
            <person name="Mueller A.J."/>
            <person name="Daebeler A."/>
            <person name="Herbold C.W."/>
            <person name="Kirkegaard R.H."/>
            <person name="Daims H."/>
        </authorList>
    </citation>
    <scope>NUCLEOTIDE SEQUENCE [LARGE SCALE GENOMIC DNA]</scope>
    <source>
        <strain evidence="1 2">DK</strain>
    </source>
</reference>
<sequence length="85" mass="9593">MTRFNRKGPQRLVDILDSGQLLEKQAFQEQSGSSGHLCSLGAFANRSIGFLHDFQEEHLIMVHGRELMIINVDRLTKIAGMPLSR</sequence>
<dbReference type="AlphaFoldDB" id="A0AA96GQ06"/>
<dbReference type="Proteomes" id="UP001302494">
    <property type="component" value="Chromosome"/>
</dbReference>
<name>A0AA96GQ06_9BACT</name>
<dbReference type="InterPro" id="IPR036388">
    <property type="entry name" value="WH-like_DNA-bd_sf"/>
</dbReference>
<dbReference type="KEGG" id="nneo:PQG83_20625"/>